<dbReference type="InterPro" id="IPR026950">
    <property type="entry name" value="Caps_assemb_Wzi"/>
</dbReference>
<organism evidence="1">
    <name type="scientific">Ignavibacterium album</name>
    <dbReference type="NCBI Taxonomy" id="591197"/>
    <lineage>
        <taxon>Bacteria</taxon>
        <taxon>Pseudomonadati</taxon>
        <taxon>Ignavibacteriota</taxon>
        <taxon>Ignavibacteria</taxon>
        <taxon>Ignavibacteriales</taxon>
        <taxon>Ignavibacteriaceae</taxon>
        <taxon>Ignavibacterium</taxon>
    </lineage>
</organism>
<dbReference type="Gene3D" id="2.40.160.130">
    <property type="entry name" value="Capsule assembly protein Wzi"/>
    <property type="match status" value="1"/>
</dbReference>
<proteinExistence type="predicted"/>
<dbReference type="EMBL" id="DSUJ01000008">
    <property type="protein sequence ID" value="HFI91463.1"/>
    <property type="molecule type" value="Genomic_DNA"/>
</dbReference>
<dbReference type="Pfam" id="PF14052">
    <property type="entry name" value="Caps_assemb_Wzi"/>
    <property type="match status" value="1"/>
</dbReference>
<evidence type="ECO:0008006" key="2">
    <source>
        <dbReference type="Google" id="ProtNLM"/>
    </source>
</evidence>
<reference evidence="1" key="1">
    <citation type="journal article" date="2020" name="mSystems">
        <title>Genome- and Community-Level Interaction Insights into Carbon Utilization and Element Cycling Functions of Hydrothermarchaeota in Hydrothermal Sediment.</title>
        <authorList>
            <person name="Zhou Z."/>
            <person name="Liu Y."/>
            <person name="Xu W."/>
            <person name="Pan J."/>
            <person name="Luo Z.H."/>
            <person name="Li M."/>
        </authorList>
    </citation>
    <scope>NUCLEOTIDE SEQUENCE [LARGE SCALE GENOMIC DNA]</scope>
    <source>
        <strain evidence="1">SpSt-479</strain>
    </source>
</reference>
<dbReference type="AlphaFoldDB" id="A0A7V2ZKD8"/>
<gene>
    <name evidence="1" type="ORF">ENS31_08050</name>
</gene>
<sequence>MKFQLLAILILISINLFPQSIYERTNSEIYIFLESMRVKGLIEFHSELKPVSRKTLAEYLLKLEKEKYKLNATETELLEKYKIDLEPELRLLTNSDNEQNSDFLKTKKRLRFFEYYSDDLSFYADPVLSLEAGSFYDKKLIVRRNGFTLGGYYGKNWSYSLRFFDNEESGDNLDKTKRFSRNSAVSITKEKNNSFEYDEVTASLAYTWSDGSLSLNKDYITFGSGNFGKLILSDKAPPFPFIRFDFSPADWLSFFYFHGFLQSNVADSNTFRYNSVPGRTSILEVPKYIAFHSLSFYPTDYLNFSIGESIIYSERIQPIYFIPVMFFRVADHYLGTGNASATGNAQMFLDASYLNGDIQTKFYSSLFIDELSFNSLFEGGNLSAIGYTIGAETHNIFPLMKLFAEYSRINPFVYMNSVDAQIYSNDGYKMGHWIESNGDILSFGIKKIFSAALSAELNLWYFRKGKTEAPAEQYSSPYPEFLYGSKRYEKGLEINMRYSPVLPVNIELNYLFTDISDEETGRTQQFKPGKKNSIMLKLSYQM</sequence>
<protein>
    <recommendedName>
        <fullName evidence="2">Capsule assembly protein Wzi</fullName>
    </recommendedName>
</protein>
<comment type="caution">
    <text evidence="1">The sequence shown here is derived from an EMBL/GenBank/DDBJ whole genome shotgun (WGS) entry which is preliminary data.</text>
</comment>
<accession>A0A7V2ZKD8</accession>
<dbReference type="InterPro" id="IPR038636">
    <property type="entry name" value="Wzi_sf"/>
</dbReference>
<evidence type="ECO:0000313" key="1">
    <source>
        <dbReference type="EMBL" id="HFI91463.1"/>
    </source>
</evidence>
<name>A0A7V2ZKD8_9BACT</name>